<gene>
    <name evidence="2" type="ORF">ACRE_036680</name>
</gene>
<evidence type="ECO:0000313" key="3">
    <source>
        <dbReference type="Proteomes" id="UP000029964"/>
    </source>
</evidence>
<feature type="chain" id="PRO_5001815602" evidence="1">
    <location>
        <begin position="26"/>
        <end position="245"/>
    </location>
</feature>
<feature type="signal peptide" evidence="1">
    <location>
        <begin position="1"/>
        <end position="25"/>
    </location>
</feature>
<keyword evidence="3" id="KW-1185">Reference proteome</keyword>
<dbReference type="HOGENOM" id="CLU_1133291_0_0_1"/>
<organism evidence="2 3">
    <name type="scientific">Hapsidospora chrysogenum (strain ATCC 11550 / CBS 779.69 / DSM 880 / IAM 14645 / JCM 23072 / IMI 49137)</name>
    <name type="common">Acremonium chrysogenum</name>
    <dbReference type="NCBI Taxonomy" id="857340"/>
    <lineage>
        <taxon>Eukaryota</taxon>
        <taxon>Fungi</taxon>
        <taxon>Dikarya</taxon>
        <taxon>Ascomycota</taxon>
        <taxon>Pezizomycotina</taxon>
        <taxon>Sordariomycetes</taxon>
        <taxon>Hypocreomycetidae</taxon>
        <taxon>Hypocreales</taxon>
        <taxon>Bionectriaceae</taxon>
        <taxon>Hapsidospora</taxon>
    </lineage>
</organism>
<evidence type="ECO:0000256" key="1">
    <source>
        <dbReference type="SAM" id="SignalP"/>
    </source>
</evidence>
<sequence>MAIFNAARVLSILAVVSGAAQHANARAVEIRSEDLTLSHGATTQYNDQVYRLQQVGDGLFAGVREEDWDDSLHVRSVDAAPHVEARSLALPEGHLFERDFNSQCRTGLRCATAFLASAADTLYSLSMQFVDQLTRRDSHVMNLLNQPFYANFAGVGGQNFVVTGIFTLIEQGSGGGGSAPEDCSTNRSQEELLRELIAMGCRNNPERAAFTQEIVFPDGSRFHLNMAAAPGRSLNDSNVCDAPRP</sequence>
<dbReference type="OrthoDB" id="5024362at2759"/>
<dbReference type="EMBL" id="JPKY01000031">
    <property type="protein sequence ID" value="KFH45496.1"/>
    <property type="molecule type" value="Genomic_DNA"/>
</dbReference>
<reference evidence="3" key="1">
    <citation type="journal article" date="2014" name="Genome Announc.">
        <title>Genome sequence and annotation of Acremonium chrysogenum, producer of the beta-lactam antibiotic cephalosporin C.</title>
        <authorList>
            <person name="Terfehr D."/>
            <person name="Dahlmann T.A."/>
            <person name="Specht T."/>
            <person name="Zadra I."/>
            <person name="Kuernsteiner H."/>
            <person name="Kueck U."/>
        </authorList>
    </citation>
    <scope>NUCLEOTIDE SEQUENCE [LARGE SCALE GENOMIC DNA]</scope>
    <source>
        <strain evidence="3">ATCC 11550 / CBS 779.69 / DSM 880 / IAM 14645 / JCM 23072 / IMI 49137</strain>
    </source>
</reference>
<proteinExistence type="predicted"/>
<dbReference type="AlphaFoldDB" id="A0A086T814"/>
<keyword evidence="1" id="KW-0732">Signal</keyword>
<protein>
    <submittedName>
        <fullName evidence="2">Uncharacterized protein</fullName>
    </submittedName>
</protein>
<name>A0A086T814_HAPC1</name>
<dbReference type="Proteomes" id="UP000029964">
    <property type="component" value="Unassembled WGS sequence"/>
</dbReference>
<evidence type="ECO:0000313" key="2">
    <source>
        <dbReference type="EMBL" id="KFH45496.1"/>
    </source>
</evidence>
<accession>A0A086T814</accession>
<comment type="caution">
    <text evidence="2">The sequence shown here is derived from an EMBL/GenBank/DDBJ whole genome shotgun (WGS) entry which is preliminary data.</text>
</comment>